<name>A0A4U8TB42_9HELI</name>
<keyword evidence="3" id="KW-1185">Reference proteome</keyword>
<proteinExistence type="predicted"/>
<protein>
    <submittedName>
        <fullName evidence="2">DUF89 family protein</fullName>
    </submittedName>
</protein>
<evidence type="ECO:0000313" key="2">
    <source>
        <dbReference type="EMBL" id="TLD96904.1"/>
    </source>
</evidence>
<comment type="caution">
    <text evidence="2">The sequence shown here is derived from an EMBL/GenBank/DDBJ whole genome shotgun (WGS) entry which is preliminary data.</text>
</comment>
<feature type="domain" description="Damage-control phosphatase ARMT1-like metal-binding" evidence="1">
    <location>
        <begin position="5"/>
        <end position="314"/>
    </location>
</feature>
<organism evidence="2 3">
    <name type="scientific">Helicobacter jaachi</name>
    <dbReference type="NCBI Taxonomy" id="1677920"/>
    <lineage>
        <taxon>Bacteria</taxon>
        <taxon>Pseudomonadati</taxon>
        <taxon>Campylobacterota</taxon>
        <taxon>Epsilonproteobacteria</taxon>
        <taxon>Campylobacterales</taxon>
        <taxon>Helicobacteraceae</taxon>
        <taxon>Helicobacter</taxon>
    </lineage>
</organism>
<dbReference type="Gene3D" id="1.10.285.20">
    <property type="entry name" value="Uncharacterised protein PF01937, DUF89, domain 2"/>
    <property type="match status" value="1"/>
</dbReference>
<dbReference type="Gene3D" id="3.40.50.10880">
    <property type="entry name" value="Uncharacterised protein PF01937, DUF89, domain 3"/>
    <property type="match status" value="1"/>
</dbReference>
<dbReference type="Pfam" id="PF01937">
    <property type="entry name" value="ARMT1-like_dom"/>
    <property type="match status" value="1"/>
</dbReference>
<dbReference type="OrthoDB" id="9796465at2"/>
<dbReference type="EMBL" id="JRPR02000002">
    <property type="protein sequence ID" value="TLD96904.1"/>
    <property type="molecule type" value="Genomic_DNA"/>
</dbReference>
<accession>A0A4U8TB42</accession>
<dbReference type="InterPro" id="IPR036075">
    <property type="entry name" value="ARMT-1-like_metal-bd_sf"/>
</dbReference>
<reference evidence="2 3" key="1">
    <citation type="journal article" date="2014" name="Genome Announc.">
        <title>Draft genome sequences of eight enterohepatic helicobacter species isolated from both laboratory and wild rodents.</title>
        <authorList>
            <person name="Sheh A."/>
            <person name="Shen Z."/>
            <person name="Fox J.G."/>
        </authorList>
    </citation>
    <scope>NUCLEOTIDE SEQUENCE [LARGE SCALE GENOMIC DNA]</scope>
    <source>
        <strain evidence="2 3">MIT 09-6949</strain>
    </source>
</reference>
<gene>
    <name evidence="2" type="ORF">LS71_004755</name>
</gene>
<dbReference type="Proteomes" id="UP000029733">
    <property type="component" value="Unassembled WGS sequence"/>
</dbReference>
<dbReference type="RefSeq" id="WP_034355090.1">
    <property type="nucleotide sequence ID" value="NZ_JRPR02000002.1"/>
</dbReference>
<dbReference type="InterPro" id="IPR002791">
    <property type="entry name" value="ARMT1-like_metal-bd"/>
</dbReference>
<dbReference type="PIRSF" id="PIRSF006593">
    <property type="entry name" value="UCP006593"/>
    <property type="match status" value="1"/>
</dbReference>
<dbReference type="SUPFAM" id="SSF111321">
    <property type="entry name" value="AF1104-like"/>
    <property type="match status" value="1"/>
</dbReference>
<evidence type="ECO:0000259" key="1">
    <source>
        <dbReference type="Pfam" id="PF01937"/>
    </source>
</evidence>
<dbReference type="InterPro" id="IPR014444">
    <property type="entry name" value="PH1575-like"/>
</dbReference>
<sequence>MRARQACLVCLQNQAENVCKMLHTSHAKDIAQAINKKLSHFKDAKDTAQNPNSPITQPLYPPQIAISIYAYLAAALGVEDPFLHIKQESMVRANAIINNLLARYSPPELKYIESSTESQAQYSLDSITQRLDWAVRMAILGNVIDYGSQSAFSFEHADFGFESMQFGIFDIQAFAKALDSAQSLLYLADNAGENIFDKVLIHTLKIIYPNLRIYYALRGRAIINDLTLADMAHPLAQDMQKFCTLLDSGVRSPGFVYDDANAKTRAIYDSASVILAKGMGNFECLESSKDKRLFLLFKVKCDVVAHFCGVQKGMMMFKHNV</sequence>
<evidence type="ECO:0000313" key="3">
    <source>
        <dbReference type="Proteomes" id="UP000029733"/>
    </source>
</evidence>
<dbReference type="AlphaFoldDB" id="A0A4U8TB42"/>
<dbReference type="STRING" id="1677920.LS71_05980"/>